<dbReference type="Pfam" id="PF00211">
    <property type="entry name" value="Guanylate_cyc"/>
    <property type="match status" value="1"/>
</dbReference>
<dbReference type="GO" id="GO:0035556">
    <property type="term" value="P:intracellular signal transduction"/>
    <property type="evidence" value="ECO:0007669"/>
    <property type="project" value="InterPro"/>
</dbReference>
<feature type="region of interest" description="Disordered" evidence="7">
    <location>
        <begin position="774"/>
        <end position="796"/>
    </location>
</feature>
<dbReference type="GO" id="GO:0004114">
    <property type="term" value="F:3',5'-cyclic-nucleotide phosphodiesterase activity"/>
    <property type="evidence" value="ECO:0007669"/>
    <property type="project" value="InterPro"/>
</dbReference>
<evidence type="ECO:0000256" key="5">
    <source>
        <dbReference type="ARBA" id="ARBA00023136"/>
    </source>
</evidence>
<dbReference type="CDD" id="cd00077">
    <property type="entry name" value="HDc"/>
    <property type="match status" value="1"/>
</dbReference>
<feature type="compositionally biased region" description="Polar residues" evidence="7">
    <location>
        <begin position="729"/>
        <end position="746"/>
    </location>
</feature>
<dbReference type="PANTHER" id="PTHR11920">
    <property type="entry name" value="GUANYLYL CYCLASE"/>
    <property type="match status" value="1"/>
</dbReference>
<dbReference type="GO" id="GO:0007168">
    <property type="term" value="P:receptor guanylyl cyclase signaling pathway"/>
    <property type="evidence" value="ECO:0007669"/>
    <property type="project" value="TreeGrafter"/>
</dbReference>
<dbReference type="GO" id="GO:0005886">
    <property type="term" value="C:plasma membrane"/>
    <property type="evidence" value="ECO:0007669"/>
    <property type="project" value="TreeGrafter"/>
</dbReference>
<evidence type="ECO:0000256" key="3">
    <source>
        <dbReference type="ARBA" id="ARBA00022741"/>
    </source>
</evidence>
<dbReference type="CDD" id="cd07302">
    <property type="entry name" value="CHD"/>
    <property type="match status" value="1"/>
</dbReference>
<dbReference type="SMART" id="SM00471">
    <property type="entry name" value="HDc"/>
    <property type="match status" value="1"/>
</dbReference>
<keyword evidence="2 8" id="KW-0812">Transmembrane</keyword>
<sequence length="1180" mass="132664">MSLLLSNIDDEEEDDYKSIADDKTSVAGSVSDHSSEEEQMRLAQKETKAVFGLRVLVILVLLLAAVGVSLAVYFITSNAESAEYDAQFTGAADKVLSSFENIVGQKMGAIGSFCLGITSFAESQSEYWPFVTLEDFEQRSASARTLSNALHMSLLPLVTDTERSEWEDYSVQNLEWYLEGRAYQEELAANGFSRRRKMLENTTEKELNFDSGIGNRIYQFTPYFDTIVDPGPGPYTPVWQSSPVTFLDSINMNLIEFPGERENLEKVFETGEILFGGLNTHDPGDVNSDNLTTAWLAGLLSTFEGRPVEYKGDPITNAFFPIFDKTDGDDREVMAIMKIDFNWASYFENILPDNSRGVVVVLENCEGAFTYEINGAEVDLVGVGDQHDRKFTSDGRFGSFKDVLTVQDGSRQGMPLNQVCPINIHVYPSQAFYDEHNSELPLIITISVGLIFVFTSIMFIIYDRLVERRQRLVMHRAKQTTDIVSSLFPANVRDRLIGAGDHNNEGYLSPNHRLATFLKGGNIASTSEVQQIADLFPYTTVCFADIAGFTAWSSTREPAHVFVLLQTVYQAFDIIAKKRRVFKVETIGDSYVAVTGLPEPQETHAVIMARFAWECMEKMSEVTKRLEVTLGPDTADLSMRIGIHSGPVTAGVLRGERARFQLFGDTVNTASRMESTGERNKIQVSNTTAKLLEIAGKTHWIQKRDDSIVAKGKGVLNTYWVSLKEPTVTDGSEQSTDVSSSMSTPTRKSKQNRLIEWVVELMQARIKNIVAQRNSGGMQKSRNSVSTRDLPVKSHHGKTPLDDFAEVIKMPKFDYKVAKNTQASSSVVIPPIVVSQLRELVTCIASMYHDNPFHNFEHACHVTMAVDKFLRRIVAPDLDVDQLRNGKNSRGELASHLHDYTHGINSDPISLFAIVFSALIHDVDHRGVSNAQLVKEEERMGMLYNNTSVAEQNSLDISWQLLMSENFGDLRAFIFGNEKSTFQRFRQVVVNVVLATDIFDKELNNLRKNRWNMAFGEQAAGEDENDLKATIVIEHIIQASDVSHTMQHWHIYRKWNACLFKEMYLAYKSGRTDKDPSENWYEGEKGFFDFYIIPLAKKLKDCNVFGVSSDECLNYAIQNRAEWEVRGEAAVQEMMEEFAQLDTPEPSAELLVDEEPVTDDDFEEFCDDDSKGEAVDVTSN</sequence>
<feature type="domain" description="PDEase" evidence="10">
    <location>
        <begin position="758"/>
        <end position="998"/>
    </location>
</feature>
<dbReference type="AlphaFoldDB" id="A0A7S3DSF0"/>
<dbReference type="SUPFAM" id="SSF109604">
    <property type="entry name" value="HD-domain/PDEase-like"/>
    <property type="match status" value="1"/>
</dbReference>
<dbReference type="InterPro" id="IPR036971">
    <property type="entry name" value="PDEase_catalytic_dom_sf"/>
</dbReference>
<evidence type="ECO:0000256" key="6">
    <source>
        <dbReference type="ARBA" id="ARBA00023239"/>
    </source>
</evidence>
<evidence type="ECO:0000256" key="2">
    <source>
        <dbReference type="ARBA" id="ARBA00022692"/>
    </source>
</evidence>
<keyword evidence="6" id="KW-0456">Lyase</keyword>
<dbReference type="GO" id="GO:0004016">
    <property type="term" value="F:adenylate cyclase activity"/>
    <property type="evidence" value="ECO:0007669"/>
    <property type="project" value="TreeGrafter"/>
</dbReference>
<dbReference type="GO" id="GO:0004383">
    <property type="term" value="F:guanylate cyclase activity"/>
    <property type="evidence" value="ECO:0007669"/>
    <property type="project" value="TreeGrafter"/>
</dbReference>
<dbReference type="Gene3D" id="1.10.1300.10">
    <property type="entry name" value="3'5'-cyclic nucleotide phosphodiesterase, catalytic domain"/>
    <property type="match status" value="1"/>
</dbReference>
<dbReference type="GO" id="GO:0001653">
    <property type="term" value="F:peptide receptor activity"/>
    <property type="evidence" value="ECO:0007669"/>
    <property type="project" value="TreeGrafter"/>
</dbReference>
<dbReference type="InterPro" id="IPR001054">
    <property type="entry name" value="A/G_cyclase"/>
</dbReference>
<evidence type="ECO:0000313" key="11">
    <source>
        <dbReference type="EMBL" id="CAD9976885.1"/>
    </source>
</evidence>
<keyword evidence="3" id="KW-0547">Nucleotide-binding</keyword>
<dbReference type="GO" id="GO:0000166">
    <property type="term" value="F:nucleotide binding"/>
    <property type="evidence" value="ECO:0007669"/>
    <property type="project" value="UniProtKB-KW"/>
</dbReference>
<feature type="region of interest" description="Disordered" evidence="7">
    <location>
        <begin position="1161"/>
        <end position="1180"/>
    </location>
</feature>
<dbReference type="EMBL" id="HBHT01025336">
    <property type="protein sequence ID" value="CAD9976885.1"/>
    <property type="molecule type" value="Transcribed_RNA"/>
</dbReference>
<gene>
    <name evidence="11" type="ORF">APAL1065_LOCUS17008</name>
</gene>
<name>A0A7S3DSF0_9STRA</name>
<dbReference type="PANTHER" id="PTHR11920:SF335">
    <property type="entry name" value="GUANYLATE CYCLASE"/>
    <property type="match status" value="1"/>
</dbReference>
<accession>A0A7S3DSF0</accession>
<dbReference type="SUPFAM" id="SSF55073">
    <property type="entry name" value="Nucleotide cyclase"/>
    <property type="match status" value="1"/>
</dbReference>
<dbReference type="SMART" id="SM00044">
    <property type="entry name" value="CYCc"/>
    <property type="match status" value="1"/>
</dbReference>
<feature type="compositionally biased region" description="Polar residues" evidence="7">
    <location>
        <begin position="774"/>
        <end position="787"/>
    </location>
</feature>
<evidence type="ECO:0008006" key="12">
    <source>
        <dbReference type="Google" id="ProtNLM"/>
    </source>
</evidence>
<evidence type="ECO:0000256" key="4">
    <source>
        <dbReference type="ARBA" id="ARBA00022989"/>
    </source>
</evidence>
<evidence type="ECO:0000256" key="7">
    <source>
        <dbReference type="SAM" id="MobiDB-lite"/>
    </source>
</evidence>
<keyword evidence="4 8" id="KW-1133">Transmembrane helix</keyword>
<proteinExistence type="predicted"/>
<dbReference type="PROSITE" id="PS51845">
    <property type="entry name" value="PDEASE_I_2"/>
    <property type="match status" value="1"/>
</dbReference>
<evidence type="ECO:0000259" key="10">
    <source>
        <dbReference type="PROSITE" id="PS51845"/>
    </source>
</evidence>
<protein>
    <recommendedName>
        <fullName evidence="12">Phosphodiesterase</fullName>
    </recommendedName>
</protein>
<dbReference type="Gene3D" id="3.30.70.1230">
    <property type="entry name" value="Nucleotide cyclase"/>
    <property type="match status" value="1"/>
</dbReference>
<feature type="region of interest" description="Disordered" evidence="7">
    <location>
        <begin position="727"/>
        <end position="747"/>
    </location>
</feature>
<dbReference type="InterPro" id="IPR003607">
    <property type="entry name" value="HD/PDEase_dom"/>
</dbReference>
<evidence type="ECO:0000259" key="9">
    <source>
        <dbReference type="PROSITE" id="PS50125"/>
    </source>
</evidence>
<evidence type="ECO:0000256" key="1">
    <source>
        <dbReference type="ARBA" id="ARBA00004370"/>
    </source>
</evidence>
<dbReference type="InterPro" id="IPR050401">
    <property type="entry name" value="Cyclic_nucleotide_synthase"/>
</dbReference>
<dbReference type="PROSITE" id="PS50125">
    <property type="entry name" value="GUANYLATE_CYCLASE_2"/>
    <property type="match status" value="1"/>
</dbReference>
<feature type="transmembrane region" description="Helical" evidence="8">
    <location>
        <begin position="440"/>
        <end position="462"/>
    </location>
</feature>
<dbReference type="Pfam" id="PF00233">
    <property type="entry name" value="PDEase_I"/>
    <property type="match status" value="1"/>
</dbReference>
<keyword evidence="5 8" id="KW-0472">Membrane</keyword>
<reference evidence="11" key="1">
    <citation type="submission" date="2021-01" db="EMBL/GenBank/DDBJ databases">
        <authorList>
            <person name="Corre E."/>
            <person name="Pelletier E."/>
            <person name="Niang G."/>
            <person name="Scheremetjew M."/>
            <person name="Finn R."/>
            <person name="Kale V."/>
            <person name="Holt S."/>
            <person name="Cochrane G."/>
            <person name="Meng A."/>
            <person name="Brown T."/>
            <person name="Cohen L."/>
        </authorList>
    </citation>
    <scope>NUCLEOTIDE SEQUENCE</scope>
    <source>
        <strain evidence="11">CCMP125</strain>
    </source>
</reference>
<dbReference type="InterPro" id="IPR029787">
    <property type="entry name" value="Nucleotide_cyclase"/>
</dbReference>
<feature type="transmembrane region" description="Helical" evidence="8">
    <location>
        <begin position="51"/>
        <end position="75"/>
    </location>
</feature>
<feature type="domain" description="Guanylate cyclase" evidence="9">
    <location>
        <begin position="540"/>
        <end position="674"/>
    </location>
</feature>
<organism evidence="11">
    <name type="scientific">Entomoneis paludosa</name>
    <dbReference type="NCBI Taxonomy" id="265537"/>
    <lineage>
        <taxon>Eukaryota</taxon>
        <taxon>Sar</taxon>
        <taxon>Stramenopiles</taxon>
        <taxon>Ochrophyta</taxon>
        <taxon>Bacillariophyta</taxon>
        <taxon>Bacillariophyceae</taxon>
        <taxon>Bacillariophycidae</taxon>
        <taxon>Entomoneidaceae</taxon>
        <taxon>Entomoneis</taxon>
    </lineage>
</organism>
<dbReference type="InterPro" id="IPR002073">
    <property type="entry name" value="PDEase_catalytic_dom"/>
</dbReference>
<evidence type="ECO:0000256" key="8">
    <source>
        <dbReference type="SAM" id="Phobius"/>
    </source>
</evidence>
<comment type="subcellular location">
    <subcellularLocation>
        <location evidence="1">Membrane</location>
    </subcellularLocation>
</comment>